<evidence type="ECO:0000256" key="3">
    <source>
        <dbReference type="ARBA" id="ARBA00023242"/>
    </source>
</evidence>
<name>B4NMH1_DROWI</name>
<evidence type="ECO:0000259" key="5">
    <source>
        <dbReference type="Pfam" id="PF01918"/>
    </source>
</evidence>
<dbReference type="InterPro" id="IPR036882">
    <property type="entry name" value="Alba-like_dom_sf"/>
</dbReference>
<organism evidence="6 7">
    <name type="scientific">Drosophila willistoni</name>
    <name type="common">Fruit fly</name>
    <dbReference type="NCBI Taxonomy" id="7260"/>
    <lineage>
        <taxon>Eukaryota</taxon>
        <taxon>Metazoa</taxon>
        <taxon>Ecdysozoa</taxon>
        <taxon>Arthropoda</taxon>
        <taxon>Hexapoda</taxon>
        <taxon>Insecta</taxon>
        <taxon>Pterygota</taxon>
        <taxon>Neoptera</taxon>
        <taxon>Endopterygota</taxon>
        <taxon>Diptera</taxon>
        <taxon>Brachycera</taxon>
        <taxon>Muscomorpha</taxon>
        <taxon>Ephydroidea</taxon>
        <taxon>Drosophilidae</taxon>
        <taxon>Drosophila</taxon>
        <taxon>Sophophora</taxon>
    </lineage>
</organism>
<dbReference type="Proteomes" id="UP000007798">
    <property type="component" value="Unassembled WGS sequence"/>
</dbReference>
<dbReference type="InterPro" id="IPR002775">
    <property type="entry name" value="DNA/RNA-bd_Alba-like"/>
</dbReference>
<protein>
    <recommendedName>
        <fullName evidence="5">DNA/RNA-binding protein Alba-like domain-containing protein</fullName>
    </recommendedName>
</protein>
<dbReference type="HOGENOM" id="CLU_096311_2_0_1"/>
<evidence type="ECO:0000313" key="6">
    <source>
        <dbReference type="EMBL" id="EDW85560.1"/>
    </source>
</evidence>
<dbReference type="PhylomeDB" id="B4NMH1"/>
<dbReference type="GO" id="GO:0005634">
    <property type="term" value="C:nucleus"/>
    <property type="evidence" value="ECO:0007669"/>
    <property type="project" value="UniProtKB-SubCell"/>
</dbReference>
<dbReference type="Pfam" id="PF01918">
    <property type="entry name" value="Alba"/>
    <property type="match status" value="1"/>
</dbReference>
<dbReference type="OrthoDB" id="424402at2759"/>
<keyword evidence="3" id="KW-0539">Nucleus</keyword>
<gene>
    <name evidence="6" type="primary">Dwil\GK23087</name>
    <name evidence="6" type="ORF">Dwil_GK23087</name>
</gene>
<dbReference type="EMBL" id="CH964282">
    <property type="protein sequence ID" value="EDW85560.1"/>
    <property type="molecule type" value="Genomic_DNA"/>
</dbReference>
<evidence type="ECO:0000256" key="4">
    <source>
        <dbReference type="SAM" id="MobiDB-lite"/>
    </source>
</evidence>
<dbReference type="eggNOG" id="KOG2567">
    <property type="taxonomic scope" value="Eukaryota"/>
</dbReference>
<dbReference type="STRING" id="7260.B4NMH1"/>
<dbReference type="SUPFAM" id="SSF82704">
    <property type="entry name" value="AlbA-like"/>
    <property type="match status" value="1"/>
</dbReference>
<reference evidence="6 7" key="1">
    <citation type="journal article" date="2007" name="Nature">
        <title>Evolution of genes and genomes on the Drosophila phylogeny.</title>
        <authorList>
            <consortium name="Drosophila 12 Genomes Consortium"/>
            <person name="Clark A.G."/>
            <person name="Eisen M.B."/>
            <person name="Smith D.R."/>
            <person name="Bergman C.M."/>
            <person name="Oliver B."/>
            <person name="Markow T.A."/>
            <person name="Kaufman T.C."/>
            <person name="Kellis M."/>
            <person name="Gelbart W."/>
            <person name="Iyer V.N."/>
            <person name="Pollard D.A."/>
            <person name="Sackton T.B."/>
            <person name="Larracuente A.M."/>
            <person name="Singh N.D."/>
            <person name="Abad J.P."/>
            <person name="Abt D.N."/>
            <person name="Adryan B."/>
            <person name="Aguade M."/>
            <person name="Akashi H."/>
            <person name="Anderson W.W."/>
            <person name="Aquadro C.F."/>
            <person name="Ardell D.H."/>
            <person name="Arguello R."/>
            <person name="Artieri C.G."/>
            <person name="Barbash D.A."/>
            <person name="Barker D."/>
            <person name="Barsanti P."/>
            <person name="Batterham P."/>
            <person name="Batzoglou S."/>
            <person name="Begun D."/>
            <person name="Bhutkar A."/>
            <person name="Blanco E."/>
            <person name="Bosak S.A."/>
            <person name="Bradley R.K."/>
            <person name="Brand A.D."/>
            <person name="Brent M.R."/>
            <person name="Brooks A.N."/>
            <person name="Brown R.H."/>
            <person name="Butlin R.K."/>
            <person name="Caggese C."/>
            <person name="Calvi B.R."/>
            <person name="Bernardo de Carvalho A."/>
            <person name="Caspi A."/>
            <person name="Castrezana S."/>
            <person name="Celniker S.E."/>
            <person name="Chang J.L."/>
            <person name="Chapple C."/>
            <person name="Chatterji S."/>
            <person name="Chinwalla A."/>
            <person name="Civetta A."/>
            <person name="Clifton S.W."/>
            <person name="Comeron J.M."/>
            <person name="Costello J.C."/>
            <person name="Coyne J.A."/>
            <person name="Daub J."/>
            <person name="David R.G."/>
            <person name="Delcher A.L."/>
            <person name="Delehaunty K."/>
            <person name="Do C.B."/>
            <person name="Ebling H."/>
            <person name="Edwards K."/>
            <person name="Eickbush T."/>
            <person name="Evans J.D."/>
            <person name="Filipski A."/>
            <person name="Findeiss S."/>
            <person name="Freyhult E."/>
            <person name="Fulton L."/>
            <person name="Fulton R."/>
            <person name="Garcia A.C."/>
            <person name="Gardiner A."/>
            <person name="Garfield D.A."/>
            <person name="Garvin B.E."/>
            <person name="Gibson G."/>
            <person name="Gilbert D."/>
            <person name="Gnerre S."/>
            <person name="Godfrey J."/>
            <person name="Good R."/>
            <person name="Gotea V."/>
            <person name="Gravely B."/>
            <person name="Greenberg A.J."/>
            <person name="Griffiths-Jones S."/>
            <person name="Gross S."/>
            <person name="Guigo R."/>
            <person name="Gustafson E.A."/>
            <person name="Haerty W."/>
            <person name="Hahn M.W."/>
            <person name="Halligan D.L."/>
            <person name="Halpern A.L."/>
            <person name="Halter G.M."/>
            <person name="Han M.V."/>
            <person name="Heger A."/>
            <person name="Hillier L."/>
            <person name="Hinrichs A.S."/>
            <person name="Holmes I."/>
            <person name="Hoskins R.A."/>
            <person name="Hubisz M.J."/>
            <person name="Hultmark D."/>
            <person name="Huntley M.A."/>
            <person name="Jaffe D.B."/>
            <person name="Jagadeeshan S."/>
            <person name="Jeck W.R."/>
            <person name="Johnson J."/>
            <person name="Jones C.D."/>
            <person name="Jordan W.C."/>
            <person name="Karpen G.H."/>
            <person name="Kataoka E."/>
            <person name="Keightley P.D."/>
            <person name="Kheradpour P."/>
            <person name="Kirkness E.F."/>
            <person name="Koerich L.B."/>
            <person name="Kristiansen K."/>
            <person name="Kudrna D."/>
            <person name="Kulathinal R.J."/>
            <person name="Kumar S."/>
            <person name="Kwok R."/>
            <person name="Lander E."/>
            <person name="Langley C.H."/>
            <person name="Lapoint R."/>
            <person name="Lazzaro B.P."/>
            <person name="Lee S.J."/>
            <person name="Levesque L."/>
            <person name="Li R."/>
            <person name="Lin C.F."/>
            <person name="Lin M.F."/>
            <person name="Lindblad-Toh K."/>
            <person name="Llopart A."/>
            <person name="Long M."/>
            <person name="Low L."/>
            <person name="Lozovsky E."/>
            <person name="Lu J."/>
            <person name="Luo M."/>
            <person name="Machado C.A."/>
            <person name="Makalowski W."/>
            <person name="Marzo M."/>
            <person name="Matsuda M."/>
            <person name="Matzkin L."/>
            <person name="McAllister B."/>
            <person name="McBride C.S."/>
            <person name="McKernan B."/>
            <person name="McKernan K."/>
            <person name="Mendez-Lago M."/>
            <person name="Minx P."/>
            <person name="Mollenhauer M.U."/>
            <person name="Montooth K."/>
            <person name="Mount S.M."/>
            <person name="Mu X."/>
            <person name="Myers E."/>
            <person name="Negre B."/>
            <person name="Newfeld S."/>
            <person name="Nielsen R."/>
            <person name="Noor M.A."/>
            <person name="O'Grady P."/>
            <person name="Pachter L."/>
            <person name="Papaceit M."/>
            <person name="Parisi M.J."/>
            <person name="Parisi M."/>
            <person name="Parts L."/>
            <person name="Pedersen J.S."/>
            <person name="Pesole G."/>
            <person name="Phillippy A.M."/>
            <person name="Ponting C.P."/>
            <person name="Pop M."/>
            <person name="Porcelli D."/>
            <person name="Powell J.R."/>
            <person name="Prohaska S."/>
            <person name="Pruitt K."/>
            <person name="Puig M."/>
            <person name="Quesneville H."/>
            <person name="Ram K.R."/>
            <person name="Rand D."/>
            <person name="Rasmussen M.D."/>
            <person name="Reed L.K."/>
            <person name="Reenan R."/>
            <person name="Reily A."/>
            <person name="Remington K.A."/>
            <person name="Rieger T.T."/>
            <person name="Ritchie M.G."/>
            <person name="Robin C."/>
            <person name="Rogers Y.H."/>
            <person name="Rohde C."/>
            <person name="Rozas J."/>
            <person name="Rubenfield M.J."/>
            <person name="Ruiz A."/>
            <person name="Russo S."/>
            <person name="Salzberg S.L."/>
            <person name="Sanchez-Gracia A."/>
            <person name="Saranga D.J."/>
            <person name="Sato H."/>
            <person name="Schaeffer S.W."/>
            <person name="Schatz M.C."/>
            <person name="Schlenke T."/>
            <person name="Schwartz R."/>
            <person name="Segarra C."/>
            <person name="Singh R.S."/>
            <person name="Sirot L."/>
            <person name="Sirota M."/>
            <person name="Sisneros N.B."/>
            <person name="Smith C.D."/>
            <person name="Smith T.F."/>
            <person name="Spieth J."/>
            <person name="Stage D.E."/>
            <person name="Stark A."/>
            <person name="Stephan W."/>
            <person name="Strausberg R.L."/>
            <person name="Strempel S."/>
            <person name="Sturgill D."/>
            <person name="Sutton G."/>
            <person name="Sutton G.G."/>
            <person name="Tao W."/>
            <person name="Teichmann S."/>
            <person name="Tobari Y.N."/>
            <person name="Tomimura Y."/>
            <person name="Tsolas J.M."/>
            <person name="Valente V.L."/>
            <person name="Venter E."/>
            <person name="Venter J.C."/>
            <person name="Vicario S."/>
            <person name="Vieira F.G."/>
            <person name="Vilella A.J."/>
            <person name="Villasante A."/>
            <person name="Walenz B."/>
            <person name="Wang J."/>
            <person name="Wasserman M."/>
            <person name="Watts T."/>
            <person name="Wilson D."/>
            <person name="Wilson R.K."/>
            <person name="Wing R.A."/>
            <person name="Wolfner M.F."/>
            <person name="Wong A."/>
            <person name="Wong G.K."/>
            <person name="Wu C.I."/>
            <person name="Wu G."/>
            <person name="Yamamoto D."/>
            <person name="Yang H.P."/>
            <person name="Yang S.P."/>
            <person name="Yorke J.A."/>
            <person name="Yoshida K."/>
            <person name="Zdobnov E."/>
            <person name="Zhang P."/>
            <person name="Zhang Y."/>
            <person name="Zimin A.V."/>
            <person name="Baldwin J."/>
            <person name="Abdouelleil A."/>
            <person name="Abdulkadir J."/>
            <person name="Abebe A."/>
            <person name="Abera B."/>
            <person name="Abreu J."/>
            <person name="Acer S.C."/>
            <person name="Aftuck L."/>
            <person name="Alexander A."/>
            <person name="An P."/>
            <person name="Anderson E."/>
            <person name="Anderson S."/>
            <person name="Arachi H."/>
            <person name="Azer M."/>
            <person name="Bachantsang P."/>
            <person name="Barry A."/>
            <person name="Bayul T."/>
            <person name="Berlin A."/>
            <person name="Bessette D."/>
            <person name="Bloom T."/>
            <person name="Blye J."/>
            <person name="Boguslavskiy L."/>
            <person name="Bonnet C."/>
            <person name="Boukhgalter B."/>
            <person name="Bourzgui I."/>
            <person name="Brown A."/>
            <person name="Cahill P."/>
            <person name="Channer S."/>
            <person name="Cheshatsang Y."/>
            <person name="Chuda L."/>
            <person name="Citroen M."/>
            <person name="Collymore A."/>
            <person name="Cooke P."/>
            <person name="Costello M."/>
            <person name="D'Aco K."/>
            <person name="Daza R."/>
            <person name="De Haan G."/>
            <person name="DeGray S."/>
            <person name="DeMaso C."/>
            <person name="Dhargay N."/>
            <person name="Dooley K."/>
            <person name="Dooley E."/>
            <person name="Doricent M."/>
            <person name="Dorje P."/>
            <person name="Dorjee K."/>
            <person name="Dupes A."/>
            <person name="Elong R."/>
            <person name="Falk J."/>
            <person name="Farina A."/>
            <person name="Faro S."/>
            <person name="Ferguson D."/>
            <person name="Fisher S."/>
            <person name="Foley C.D."/>
            <person name="Franke A."/>
            <person name="Friedrich D."/>
            <person name="Gadbois L."/>
            <person name="Gearin G."/>
            <person name="Gearin C.R."/>
            <person name="Giannoukos G."/>
            <person name="Goode T."/>
            <person name="Graham J."/>
            <person name="Grandbois E."/>
            <person name="Grewal S."/>
            <person name="Gyaltsen K."/>
            <person name="Hafez N."/>
            <person name="Hagos B."/>
            <person name="Hall J."/>
            <person name="Henson C."/>
            <person name="Hollinger A."/>
            <person name="Honan T."/>
            <person name="Huard M.D."/>
            <person name="Hughes L."/>
            <person name="Hurhula B."/>
            <person name="Husby M.E."/>
            <person name="Kamat A."/>
            <person name="Kanga B."/>
            <person name="Kashin S."/>
            <person name="Khazanovich D."/>
            <person name="Kisner P."/>
            <person name="Lance K."/>
            <person name="Lara M."/>
            <person name="Lee W."/>
            <person name="Lennon N."/>
            <person name="Letendre F."/>
            <person name="LeVine R."/>
            <person name="Lipovsky A."/>
            <person name="Liu X."/>
            <person name="Liu J."/>
            <person name="Liu S."/>
            <person name="Lokyitsang T."/>
            <person name="Lokyitsang Y."/>
            <person name="Lubonja R."/>
            <person name="Lui A."/>
            <person name="MacDonald P."/>
            <person name="Magnisalis V."/>
            <person name="Maru K."/>
            <person name="Matthews C."/>
            <person name="McCusker W."/>
            <person name="McDonough S."/>
            <person name="Mehta T."/>
            <person name="Meldrim J."/>
            <person name="Meneus L."/>
            <person name="Mihai O."/>
            <person name="Mihalev A."/>
            <person name="Mihova T."/>
            <person name="Mittelman R."/>
            <person name="Mlenga V."/>
            <person name="Montmayeur A."/>
            <person name="Mulrain L."/>
            <person name="Navidi A."/>
            <person name="Naylor J."/>
            <person name="Negash T."/>
            <person name="Nguyen T."/>
            <person name="Nguyen N."/>
            <person name="Nicol R."/>
            <person name="Norbu C."/>
            <person name="Norbu N."/>
            <person name="Novod N."/>
            <person name="O'Neill B."/>
            <person name="Osman S."/>
            <person name="Markiewicz E."/>
            <person name="Oyono O.L."/>
            <person name="Patti C."/>
            <person name="Phunkhang P."/>
            <person name="Pierre F."/>
            <person name="Priest M."/>
            <person name="Raghuraman S."/>
            <person name="Rege F."/>
            <person name="Reyes R."/>
            <person name="Rise C."/>
            <person name="Rogov P."/>
            <person name="Ross K."/>
            <person name="Ryan E."/>
            <person name="Settipalli S."/>
            <person name="Shea T."/>
            <person name="Sherpa N."/>
            <person name="Shi L."/>
            <person name="Shih D."/>
            <person name="Sparrow T."/>
            <person name="Spaulding J."/>
            <person name="Stalker J."/>
            <person name="Stange-Thomann N."/>
            <person name="Stavropoulos S."/>
            <person name="Stone C."/>
            <person name="Strader C."/>
            <person name="Tesfaye S."/>
            <person name="Thomson T."/>
            <person name="Thoulutsang Y."/>
            <person name="Thoulutsang D."/>
            <person name="Topham K."/>
            <person name="Topping I."/>
            <person name="Tsamla T."/>
            <person name="Vassiliev H."/>
            <person name="Vo A."/>
            <person name="Wangchuk T."/>
            <person name="Wangdi T."/>
            <person name="Weiand M."/>
            <person name="Wilkinson J."/>
            <person name="Wilson A."/>
            <person name="Yadav S."/>
            <person name="Young G."/>
            <person name="Yu Q."/>
            <person name="Zembek L."/>
            <person name="Zhong D."/>
            <person name="Zimmer A."/>
            <person name="Zwirko Z."/>
            <person name="Jaffe D.B."/>
            <person name="Alvarez P."/>
            <person name="Brockman W."/>
            <person name="Butler J."/>
            <person name="Chin C."/>
            <person name="Gnerre S."/>
            <person name="Grabherr M."/>
            <person name="Kleber M."/>
            <person name="Mauceli E."/>
            <person name="MacCallum I."/>
        </authorList>
    </citation>
    <scope>NUCLEOTIDE SEQUENCE [LARGE SCALE GENOMIC DNA]</scope>
    <source>
        <strain evidence="7">Tucson 14030-0811.24</strain>
    </source>
</reference>
<keyword evidence="7" id="KW-1185">Reference proteome</keyword>
<dbReference type="AlphaFoldDB" id="B4NMH1"/>
<sequence>MMHYSKAENLEQELTINDLPFDDFIPKNSKNFLWMQVKGGTKVRNVVEYVHSSLNKGEYRMLVWSGSGGGVIKTISCAEILKQQQPLYQVTRMAYTDVEEYWKPQINGLEEIIVKRRIPAIHILMSIDKLNENIEGFQNSNTRTDFWRDNQKQQPKFHSAAASMKSSIDKAHPH</sequence>
<dbReference type="PANTHER" id="PTHR13516">
    <property type="entry name" value="RIBONUCLEASE P SUBUNIT P25"/>
    <property type="match status" value="1"/>
</dbReference>
<dbReference type="OMA" id="NEVWESP"/>
<comment type="similarity">
    <text evidence="2">Belongs to the histone-like Alba family.</text>
</comment>
<dbReference type="GO" id="GO:0000172">
    <property type="term" value="C:ribonuclease MRP complex"/>
    <property type="evidence" value="ECO:0007669"/>
    <property type="project" value="TreeGrafter"/>
</dbReference>
<feature type="domain" description="DNA/RNA-binding protein Alba-like" evidence="5">
    <location>
        <begin position="34"/>
        <end position="96"/>
    </location>
</feature>
<accession>B4NMH1</accession>
<proteinExistence type="inferred from homology"/>
<dbReference type="InParanoid" id="B4NMH1"/>
<dbReference type="InterPro" id="IPR051958">
    <property type="entry name" value="Alba-like_NAB"/>
</dbReference>
<dbReference type="PANTHER" id="PTHR13516:SF4">
    <property type="entry name" value="FI09323P"/>
    <property type="match status" value="1"/>
</dbReference>
<dbReference type="FunCoup" id="B4NMH1">
    <property type="interactions" value="127"/>
</dbReference>
<dbReference type="GO" id="GO:0001682">
    <property type="term" value="P:tRNA 5'-leader removal"/>
    <property type="evidence" value="ECO:0007669"/>
    <property type="project" value="TreeGrafter"/>
</dbReference>
<dbReference type="KEGG" id="dwi:6652206"/>
<comment type="subcellular location">
    <subcellularLocation>
        <location evidence="1">Nucleus</location>
    </subcellularLocation>
</comment>
<feature type="region of interest" description="Disordered" evidence="4">
    <location>
        <begin position="151"/>
        <end position="174"/>
    </location>
</feature>
<dbReference type="Gene3D" id="3.30.110.20">
    <property type="entry name" value="Alba-like domain"/>
    <property type="match status" value="1"/>
</dbReference>
<evidence type="ECO:0000256" key="2">
    <source>
        <dbReference type="ARBA" id="ARBA00008018"/>
    </source>
</evidence>
<evidence type="ECO:0000256" key="1">
    <source>
        <dbReference type="ARBA" id="ARBA00004123"/>
    </source>
</evidence>
<dbReference type="GO" id="GO:0003723">
    <property type="term" value="F:RNA binding"/>
    <property type="evidence" value="ECO:0007669"/>
    <property type="project" value="TreeGrafter"/>
</dbReference>
<evidence type="ECO:0000313" key="7">
    <source>
        <dbReference type="Proteomes" id="UP000007798"/>
    </source>
</evidence>